<organism evidence="1 2">
    <name type="scientific">Arctium lappa</name>
    <name type="common">Greater burdock</name>
    <name type="synonym">Lappa major</name>
    <dbReference type="NCBI Taxonomy" id="4217"/>
    <lineage>
        <taxon>Eukaryota</taxon>
        <taxon>Viridiplantae</taxon>
        <taxon>Streptophyta</taxon>
        <taxon>Embryophyta</taxon>
        <taxon>Tracheophyta</taxon>
        <taxon>Spermatophyta</taxon>
        <taxon>Magnoliopsida</taxon>
        <taxon>eudicotyledons</taxon>
        <taxon>Gunneridae</taxon>
        <taxon>Pentapetalae</taxon>
        <taxon>asterids</taxon>
        <taxon>campanulids</taxon>
        <taxon>Asterales</taxon>
        <taxon>Asteraceae</taxon>
        <taxon>Carduoideae</taxon>
        <taxon>Cardueae</taxon>
        <taxon>Arctiinae</taxon>
        <taxon>Arctium</taxon>
    </lineage>
</organism>
<sequence length="611" mass="69475">MLQRVKKGYTRGFGVLSNGTTTFRRVAYVDGLKHNLLSISQLCDKDYEVRFTKKSCSVVNESGKLALSGYRKENVYVIYMESTITKNVCFLSKASSDVNWLWHKRLSHLNFKTLNYLASKGLTSGLPQHSYAKESLCSTCEKGKQTKASFKTKQVSSVTSPLQLFHMDLFGLVNIQSIAGKKYTLVIVDEYSRYTWVIFLRCKGDTPEELISFVKKMEVLNNLTVRSIRSDHVTEFKNSSLNNFFENKGISHNFSSVRMPQQNGVTERRNRTIIEASRSMLSDSHLPTQFWAEAVNNACFTQNRSLIVKRYGKTAYELFHGRKPCISFLHIFGCQCYILNNKDLLGKLDPKDDEGIFLGYSSISKSYRVFNKRRQTVEETIHVTFDETRSVNSKPIADNEELNAWMFSHYRETEPFFSNHQHTDSPAADDDPNIIPPNVESTLWVSVEPLNTLPPSDLPSTENLSENNGLSDSQQLIADEPQASSSVNIPIVDPTPEVSDHAPAQRWTRDHPIEQILGDPDSGIQTRRSSGNICLFVNFISLIEPKKIDDALRDPNWVIAMQEELIEFTHNKVWNLVPKPSDKTVIGTKWVFRNKLDEHGTVTCNKARLVA</sequence>
<name>A0ACB9B7H3_ARCLA</name>
<protein>
    <submittedName>
        <fullName evidence="1">Uncharacterized protein</fullName>
    </submittedName>
</protein>
<dbReference type="EMBL" id="CM042052">
    <property type="protein sequence ID" value="KAI3718382.1"/>
    <property type="molecule type" value="Genomic_DNA"/>
</dbReference>
<evidence type="ECO:0000313" key="1">
    <source>
        <dbReference type="EMBL" id="KAI3718382.1"/>
    </source>
</evidence>
<comment type="caution">
    <text evidence="1">The sequence shown here is derived from an EMBL/GenBank/DDBJ whole genome shotgun (WGS) entry which is preliminary data.</text>
</comment>
<evidence type="ECO:0000313" key="2">
    <source>
        <dbReference type="Proteomes" id="UP001055879"/>
    </source>
</evidence>
<dbReference type="Proteomes" id="UP001055879">
    <property type="component" value="Linkage Group LG06"/>
</dbReference>
<accession>A0ACB9B7H3</accession>
<gene>
    <name evidence="1" type="ORF">L6452_19251</name>
</gene>
<reference evidence="1 2" key="2">
    <citation type="journal article" date="2022" name="Mol. Ecol. Resour.">
        <title>The genomes of chicory, endive, great burdock and yacon provide insights into Asteraceae paleo-polyploidization history and plant inulin production.</title>
        <authorList>
            <person name="Fan W."/>
            <person name="Wang S."/>
            <person name="Wang H."/>
            <person name="Wang A."/>
            <person name="Jiang F."/>
            <person name="Liu H."/>
            <person name="Zhao H."/>
            <person name="Xu D."/>
            <person name="Zhang Y."/>
        </authorList>
    </citation>
    <scope>NUCLEOTIDE SEQUENCE [LARGE SCALE GENOMIC DNA]</scope>
    <source>
        <strain evidence="2">cv. Niubang</strain>
    </source>
</reference>
<reference evidence="2" key="1">
    <citation type="journal article" date="2022" name="Mol. Ecol. Resour.">
        <title>The genomes of chicory, endive, great burdock and yacon provide insights into Asteraceae palaeo-polyploidization history and plant inulin production.</title>
        <authorList>
            <person name="Fan W."/>
            <person name="Wang S."/>
            <person name="Wang H."/>
            <person name="Wang A."/>
            <person name="Jiang F."/>
            <person name="Liu H."/>
            <person name="Zhao H."/>
            <person name="Xu D."/>
            <person name="Zhang Y."/>
        </authorList>
    </citation>
    <scope>NUCLEOTIDE SEQUENCE [LARGE SCALE GENOMIC DNA]</scope>
    <source>
        <strain evidence="2">cv. Niubang</strain>
    </source>
</reference>
<keyword evidence="2" id="KW-1185">Reference proteome</keyword>
<proteinExistence type="predicted"/>